<evidence type="ECO:0000313" key="7">
    <source>
        <dbReference type="EMBL" id="KAL0948858.1"/>
    </source>
</evidence>
<organism evidence="7 8">
    <name type="scientific">Hohenbuehelia grisea</name>
    <dbReference type="NCBI Taxonomy" id="104357"/>
    <lineage>
        <taxon>Eukaryota</taxon>
        <taxon>Fungi</taxon>
        <taxon>Dikarya</taxon>
        <taxon>Basidiomycota</taxon>
        <taxon>Agaricomycotina</taxon>
        <taxon>Agaricomycetes</taxon>
        <taxon>Agaricomycetidae</taxon>
        <taxon>Agaricales</taxon>
        <taxon>Pleurotineae</taxon>
        <taxon>Pleurotaceae</taxon>
        <taxon>Hohenbuehelia</taxon>
    </lineage>
</organism>
<evidence type="ECO:0000256" key="4">
    <source>
        <dbReference type="ARBA" id="ARBA00022825"/>
    </source>
</evidence>
<comment type="similarity">
    <text evidence="1 5">Belongs to the peptidase S8 family.</text>
</comment>
<dbReference type="PROSITE" id="PS00137">
    <property type="entry name" value="SUBTILASE_HIS"/>
    <property type="match status" value="1"/>
</dbReference>
<dbReference type="PROSITE" id="PS51892">
    <property type="entry name" value="SUBTILASE"/>
    <property type="match status" value="1"/>
</dbReference>
<name>A0ABR3IZU2_9AGAR</name>
<sequence>MQNQFEGRARWGQTFGGHADQDGNGHGTHCAGTIGGKQYGVAKGVDIIAVKVLSDGGSGSVADVVSGMEWTLNAAKESGRPSVASMSLGGSPAQAIDDAAAALTASGVHLVVAAGNSNGDADGHSPARAPSAITVGASTITDSRASFSNYGAVVDIFAPGQDIISSWIGGPDATRRISGTSMATPHVSGLVAYLIAQHGNISPEEMSEKLKELALNDVLTGIPPETINNLAHFSVSSDDTLL</sequence>
<dbReference type="Proteomes" id="UP001556367">
    <property type="component" value="Unassembled WGS sequence"/>
</dbReference>
<keyword evidence="2" id="KW-0645">Protease</keyword>
<dbReference type="Gene3D" id="3.40.50.200">
    <property type="entry name" value="Peptidase S8/S53 domain"/>
    <property type="match status" value="1"/>
</dbReference>
<reference evidence="8" key="1">
    <citation type="submission" date="2024-06" db="EMBL/GenBank/DDBJ databases">
        <title>Multi-omics analyses provide insights into the biosynthesis of the anticancer antibiotic pleurotin in Hohenbuehelia grisea.</title>
        <authorList>
            <person name="Weaver J.A."/>
            <person name="Alberti F."/>
        </authorList>
    </citation>
    <scope>NUCLEOTIDE SEQUENCE [LARGE SCALE GENOMIC DNA]</scope>
    <source>
        <strain evidence="8">T-177</strain>
    </source>
</reference>
<dbReference type="InterPro" id="IPR050131">
    <property type="entry name" value="Peptidase_S8_subtilisin-like"/>
</dbReference>
<dbReference type="InterPro" id="IPR023828">
    <property type="entry name" value="Peptidase_S8_Ser-AS"/>
</dbReference>
<evidence type="ECO:0000256" key="2">
    <source>
        <dbReference type="ARBA" id="ARBA00022670"/>
    </source>
</evidence>
<accession>A0ABR3IZU2</accession>
<feature type="domain" description="Peptidase S8/S53" evidence="6">
    <location>
        <begin position="10"/>
        <end position="214"/>
    </location>
</feature>
<dbReference type="CDD" id="cd04077">
    <property type="entry name" value="Peptidases_S8_PCSK9_ProteinaseK_like"/>
    <property type="match status" value="1"/>
</dbReference>
<evidence type="ECO:0000313" key="8">
    <source>
        <dbReference type="Proteomes" id="UP001556367"/>
    </source>
</evidence>
<keyword evidence="8" id="KW-1185">Reference proteome</keyword>
<dbReference type="PROSITE" id="PS00138">
    <property type="entry name" value="SUBTILASE_SER"/>
    <property type="match status" value="1"/>
</dbReference>
<evidence type="ECO:0000256" key="1">
    <source>
        <dbReference type="ARBA" id="ARBA00011073"/>
    </source>
</evidence>
<dbReference type="PRINTS" id="PR00723">
    <property type="entry name" value="SUBTILISIN"/>
</dbReference>
<keyword evidence="3" id="KW-0378">Hydrolase</keyword>
<protein>
    <recommendedName>
        <fullName evidence="6">Peptidase S8/S53 domain-containing protein</fullName>
    </recommendedName>
</protein>
<dbReference type="SUPFAM" id="SSF52743">
    <property type="entry name" value="Subtilisin-like"/>
    <property type="match status" value="1"/>
</dbReference>
<evidence type="ECO:0000256" key="5">
    <source>
        <dbReference type="PROSITE-ProRule" id="PRU01240"/>
    </source>
</evidence>
<dbReference type="InterPro" id="IPR000209">
    <property type="entry name" value="Peptidase_S8/S53_dom"/>
</dbReference>
<evidence type="ECO:0000256" key="3">
    <source>
        <dbReference type="ARBA" id="ARBA00022801"/>
    </source>
</evidence>
<dbReference type="InterPro" id="IPR022398">
    <property type="entry name" value="Peptidase_S8_His-AS"/>
</dbReference>
<keyword evidence="4" id="KW-0720">Serine protease</keyword>
<proteinExistence type="inferred from homology"/>
<comment type="caution">
    <text evidence="5">Lacks conserved residue(s) required for the propagation of feature annotation.</text>
</comment>
<dbReference type="InterPro" id="IPR036852">
    <property type="entry name" value="Peptidase_S8/S53_dom_sf"/>
</dbReference>
<evidence type="ECO:0000259" key="6">
    <source>
        <dbReference type="Pfam" id="PF00082"/>
    </source>
</evidence>
<dbReference type="PANTHER" id="PTHR43806">
    <property type="entry name" value="PEPTIDASE S8"/>
    <property type="match status" value="1"/>
</dbReference>
<gene>
    <name evidence="7" type="ORF">HGRIS_008978</name>
</gene>
<dbReference type="InterPro" id="IPR034193">
    <property type="entry name" value="PCSK9_ProteinaseK-like"/>
</dbReference>
<dbReference type="EMBL" id="JASNQZ010000012">
    <property type="protein sequence ID" value="KAL0948858.1"/>
    <property type="molecule type" value="Genomic_DNA"/>
</dbReference>
<dbReference type="Pfam" id="PF00082">
    <property type="entry name" value="Peptidase_S8"/>
    <property type="match status" value="1"/>
</dbReference>
<comment type="caution">
    <text evidence="7">The sequence shown here is derived from an EMBL/GenBank/DDBJ whole genome shotgun (WGS) entry which is preliminary data.</text>
</comment>
<dbReference type="PANTHER" id="PTHR43806:SF11">
    <property type="entry name" value="CEREVISIN-RELATED"/>
    <property type="match status" value="1"/>
</dbReference>
<dbReference type="InterPro" id="IPR015500">
    <property type="entry name" value="Peptidase_S8_subtilisin-rel"/>
</dbReference>